<evidence type="ECO:0000313" key="2">
    <source>
        <dbReference type="Proteomes" id="UP000271626"/>
    </source>
</evidence>
<dbReference type="RefSeq" id="WP_126194777.1">
    <property type="nucleotide sequence ID" value="NZ_CP085954.1"/>
</dbReference>
<dbReference type="OrthoDB" id="9886694at2"/>
<dbReference type="Proteomes" id="UP000271626">
    <property type="component" value="Chromosome"/>
</dbReference>
<evidence type="ECO:0008006" key="3">
    <source>
        <dbReference type="Google" id="ProtNLM"/>
    </source>
</evidence>
<evidence type="ECO:0000313" key="1">
    <source>
        <dbReference type="EMBL" id="VDR37380.1"/>
    </source>
</evidence>
<accession>A0A3P8M9S4</accession>
<proteinExistence type="predicted"/>
<dbReference type="AlphaFoldDB" id="A0A3P8M9S4"/>
<organism evidence="1 2">
    <name type="scientific">Tsukamurella paurometabola</name>
    <name type="common">Corynebacterium paurometabolum</name>
    <dbReference type="NCBI Taxonomy" id="2061"/>
    <lineage>
        <taxon>Bacteria</taxon>
        <taxon>Bacillati</taxon>
        <taxon>Actinomycetota</taxon>
        <taxon>Actinomycetes</taxon>
        <taxon>Mycobacteriales</taxon>
        <taxon>Tsukamurellaceae</taxon>
        <taxon>Tsukamurella</taxon>
    </lineage>
</organism>
<sequence>MHGWKRAGVGLAVGSMVLTGCGGGEKATTGSTSTTTEATATAAKVSAQTFSGSQAILVALQAGGVNCVQDMIAAPGAQSQRCNVDGDAMKSLSIYYSADPSVFQKRLYLETSMVTTNSAALALYLVQGSNWFVSCDGLVQAKQQAACSAVSGVLGGEVQFFKSASFK</sequence>
<dbReference type="EMBL" id="LR131273">
    <property type="protein sequence ID" value="VDR37380.1"/>
    <property type="molecule type" value="Genomic_DNA"/>
</dbReference>
<gene>
    <name evidence="1" type="ORF">NCTC10741_00482</name>
</gene>
<reference evidence="1 2" key="1">
    <citation type="submission" date="2018-12" db="EMBL/GenBank/DDBJ databases">
        <authorList>
            <consortium name="Pathogen Informatics"/>
        </authorList>
    </citation>
    <scope>NUCLEOTIDE SEQUENCE [LARGE SCALE GENOMIC DNA]</scope>
    <source>
        <strain evidence="1 2">NCTC10741</strain>
    </source>
</reference>
<protein>
    <recommendedName>
        <fullName evidence="3">Lipoprotein</fullName>
    </recommendedName>
</protein>
<dbReference type="PROSITE" id="PS51257">
    <property type="entry name" value="PROKAR_LIPOPROTEIN"/>
    <property type="match status" value="1"/>
</dbReference>
<name>A0A3P8M9S4_TSUPA</name>